<dbReference type="OrthoDB" id="9798388at2"/>
<feature type="domain" description="Gamma-glutamylcyclotransferase AIG2-like" evidence="1">
    <location>
        <begin position="4"/>
        <end position="111"/>
    </location>
</feature>
<sequence length="117" mass="13519">MQKLFSYGTLQLEAVQIATFSRRLEGRKDYLRGYVLEDLEITDPYVLQVSGKKMHQILFPTLQDADQVEGMVFDITEAELLKADEYEVKDYVRIKIRLASGVEAWVYAHQSTVSQNK</sequence>
<dbReference type="InterPro" id="IPR036568">
    <property type="entry name" value="GGCT-like_sf"/>
</dbReference>
<dbReference type="AlphaFoldDB" id="A0A0W0TE05"/>
<dbReference type="STRING" id="1212489.Ldro_0156"/>
<dbReference type="EMBL" id="LNXY01000001">
    <property type="protein sequence ID" value="KTC93806.1"/>
    <property type="molecule type" value="Genomic_DNA"/>
</dbReference>
<dbReference type="Gene3D" id="3.10.490.10">
    <property type="entry name" value="Gamma-glutamyl cyclotransferase-like"/>
    <property type="match status" value="1"/>
</dbReference>
<evidence type="ECO:0000259" key="1">
    <source>
        <dbReference type="Pfam" id="PF06094"/>
    </source>
</evidence>
<organism evidence="2 3">
    <name type="scientific">Legionella drozanskii LLAP-1</name>
    <dbReference type="NCBI Taxonomy" id="1212489"/>
    <lineage>
        <taxon>Bacteria</taxon>
        <taxon>Pseudomonadati</taxon>
        <taxon>Pseudomonadota</taxon>
        <taxon>Gammaproteobacteria</taxon>
        <taxon>Legionellales</taxon>
        <taxon>Legionellaceae</taxon>
        <taxon>Legionella</taxon>
    </lineage>
</organism>
<evidence type="ECO:0000313" key="3">
    <source>
        <dbReference type="Proteomes" id="UP000054736"/>
    </source>
</evidence>
<dbReference type="Proteomes" id="UP000054736">
    <property type="component" value="Unassembled WGS sequence"/>
</dbReference>
<dbReference type="RefSeq" id="WP_058494516.1">
    <property type="nucleotide sequence ID" value="NZ_CAAAIU010000006.1"/>
</dbReference>
<accession>A0A0W0TE05</accession>
<reference evidence="2 3" key="1">
    <citation type="submission" date="2015-11" db="EMBL/GenBank/DDBJ databases">
        <title>Genomic analysis of 38 Legionella species identifies large and diverse effector repertoires.</title>
        <authorList>
            <person name="Burstein D."/>
            <person name="Amaro F."/>
            <person name="Zusman T."/>
            <person name="Lifshitz Z."/>
            <person name="Cohen O."/>
            <person name="Gilbert J.A."/>
            <person name="Pupko T."/>
            <person name="Shuman H.A."/>
            <person name="Segal G."/>
        </authorList>
    </citation>
    <scope>NUCLEOTIDE SEQUENCE [LARGE SCALE GENOMIC DNA]</scope>
    <source>
        <strain evidence="2 3">ATCC 700990</strain>
    </source>
</reference>
<dbReference type="PATRIC" id="fig|1212489.4.peg.157"/>
<dbReference type="CDD" id="cd06661">
    <property type="entry name" value="GGCT_like"/>
    <property type="match status" value="1"/>
</dbReference>
<proteinExistence type="predicted"/>
<protein>
    <submittedName>
        <fullName evidence="2">AIG2-like family protein</fullName>
    </submittedName>
</protein>
<dbReference type="Pfam" id="PF06094">
    <property type="entry name" value="GGACT"/>
    <property type="match status" value="1"/>
</dbReference>
<dbReference type="InterPro" id="IPR013024">
    <property type="entry name" value="GGCT-like"/>
</dbReference>
<keyword evidence="3" id="KW-1185">Reference proteome</keyword>
<comment type="caution">
    <text evidence="2">The sequence shown here is derived from an EMBL/GenBank/DDBJ whole genome shotgun (WGS) entry which is preliminary data.</text>
</comment>
<gene>
    <name evidence="2" type="ORF">Ldro_0156</name>
</gene>
<evidence type="ECO:0000313" key="2">
    <source>
        <dbReference type="EMBL" id="KTC93806.1"/>
    </source>
</evidence>
<dbReference type="SUPFAM" id="SSF110857">
    <property type="entry name" value="Gamma-glutamyl cyclotransferase-like"/>
    <property type="match status" value="1"/>
</dbReference>
<dbReference type="InterPro" id="IPR009288">
    <property type="entry name" value="AIG2-like_dom"/>
</dbReference>
<name>A0A0W0TE05_9GAMM</name>